<dbReference type="CDD" id="cd16325">
    <property type="entry name" value="LolA"/>
    <property type="match status" value="1"/>
</dbReference>
<dbReference type="InterPro" id="IPR006311">
    <property type="entry name" value="TAT_signal"/>
</dbReference>
<protein>
    <submittedName>
        <fullName evidence="2">Outer membrane lipoprotein-sorting protein</fullName>
    </submittedName>
</protein>
<evidence type="ECO:0000313" key="3">
    <source>
        <dbReference type="Proteomes" id="UP000192917"/>
    </source>
</evidence>
<proteinExistence type="predicted"/>
<dbReference type="SUPFAM" id="SSF89392">
    <property type="entry name" value="Prokaryotic lipoproteins and lipoprotein localization factors"/>
    <property type="match status" value="1"/>
</dbReference>
<dbReference type="EMBL" id="FWZX01000004">
    <property type="protein sequence ID" value="SMF09431.1"/>
    <property type="molecule type" value="Genomic_DNA"/>
</dbReference>
<accession>A0A1Y6BG61</accession>
<dbReference type="InterPro" id="IPR004564">
    <property type="entry name" value="OM_lipoprot_carrier_LolA-like"/>
</dbReference>
<dbReference type="Proteomes" id="UP000192917">
    <property type="component" value="Unassembled WGS sequence"/>
</dbReference>
<evidence type="ECO:0000256" key="1">
    <source>
        <dbReference type="ARBA" id="ARBA00022729"/>
    </source>
</evidence>
<dbReference type="Pfam" id="PF03548">
    <property type="entry name" value="LolA"/>
    <property type="match status" value="1"/>
</dbReference>
<dbReference type="RefSeq" id="WP_159460144.1">
    <property type="nucleotide sequence ID" value="NZ_FWZX01000004.1"/>
</dbReference>
<keyword evidence="1" id="KW-0732">Signal</keyword>
<sequence>MNRRDFLVGGGIAALGYGLLATGPRLVAPAAAQSLSAPLTEADRADLRRAEAYLNGIDTMYSRFRQTASNGTEAGGFIALDRPNHMRFEYDAPNPVVMIADGYELTYFDRELKEARQLPTFETPLWFLLRDHISFEDSGLDVLWVKQNKEVLVVRLAQKDKTDQGTVNVVFAQQPFSFRGWEIVDAAGVSIQVALQNPRFGVTLDPDMFDEKKLPGFPSHLRSNR</sequence>
<dbReference type="AlphaFoldDB" id="A0A1Y6BG61"/>
<keyword evidence="3" id="KW-1185">Reference proteome</keyword>
<gene>
    <name evidence="2" type="ORF">SAMN05428998_104237</name>
</gene>
<dbReference type="PROSITE" id="PS51318">
    <property type="entry name" value="TAT"/>
    <property type="match status" value="1"/>
</dbReference>
<dbReference type="PANTHER" id="PTHR35869">
    <property type="entry name" value="OUTER-MEMBRANE LIPOPROTEIN CARRIER PROTEIN"/>
    <property type="match status" value="1"/>
</dbReference>
<dbReference type="Gene3D" id="2.50.20.10">
    <property type="entry name" value="Lipoprotein localisation LolA/LolB/LppX"/>
    <property type="match status" value="1"/>
</dbReference>
<organism evidence="2 3">
    <name type="scientific">Tistlia consotensis USBA 355</name>
    <dbReference type="NCBI Taxonomy" id="560819"/>
    <lineage>
        <taxon>Bacteria</taxon>
        <taxon>Pseudomonadati</taxon>
        <taxon>Pseudomonadota</taxon>
        <taxon>Alphaproteobacteria</taxon>
        <taxon>Rhodospirillales</taxon>
        <taxon>Rhodovibrionaceae</taxon>
        <taxon>Tistlia</taxon>
    </lineage>
</organism>
<dbReference type="PANTHER" id="PTHR35869:SF1">
    <property type="entry name" value="OUTER-MEMBRANE LIPOPROTEIN CARRIER PROTEIN"/>
    <property type="match status" value="1"/>
</dbReference>
<dbReference type="InterPro" id="IPR029046">
    <property type="entry name" value="LolA/LolB/LppX"/>
</dbReference>
<evidence type="ECO:0000313" key="2">
    <source>
        <dbReference type="EMBL" id="SMF09431.1"/>
    </source>
</evidence>
<keyword evidence="2" id="KW-0449">Lipoprotein</keyword>
<reference evidence="2" key="1">
    <citation type="submission" date="2017-04" db="EMBL/GenBank/DDBJ databases">
        <authorList>
            <person name="Afonso C.L."/>
            <person name="Miller P.J."/>
            <person name="Scott M.A."/>
            <person name="Spackman E."/>
            <person name="Goraichik I."/>
            <person name="Dimitrov K.M."/>
            <person name="Suarez D.L."/>
            <person name="Swayne D.E."/>
        </authorList>
    </citation>
    <scope>NUCLEOTIDE SEQUENCE [LARGE SCALE GENOMIC DNA]</scope>
    <source>
        <strain evidence="2">USBA 355</strain>
    </source>
</reference>
<dbReference type="STRING" id="560819.SAMN05428998_104237"/>
<name>A0A1Y6BG61_9PROT</name>